<feature type="region of interest" description="Disordered" evidence="1">
    <location>
        <begin position="393"/>
        <end position="507"/>
    </location>
</feature>
<feature type="compositionally biased region" description="Basic and acidic residues" evidence="1">
    <location>
        <begin position="449"/>
        <end position="469"/>
    </location>
</feature>
<dbReference type="AlphaFoldDB" id="N1QDT0"/>
<evidence type="ECO:0000313" key="2">
    <source>
        <dbReference type="EMBL" id="EMF09715.1"/>
    </source>
</evidence>
<evidence type="ECO:0000256" key="1">
    <source>
        <dbReference type="SAM" id="MobiDB-lite"/>
    </source>
</evidence>
<feature type="compositionally biased region" description="Polar residues" evidence="1">
    <location>
        <begin position="494"/>
        <end position="507"/>
    </location>
</feature>
<feature type="compositionally biased region" description="Polar residues" evidence="1">
    <location>
        <begin position="226"/>
        <end position="238"/>
    </location>
</feature>
<reference evidence="2 3" key="1">
    <citation type="journal article" date="2012" name="PLoS Pathog.">
        <title>Diverse lifestyles and strategies of plant pathogenesis encoded in the genomes of eighteen Dothideomycetes fungi.</title>
        <authorList>
            <person name="Ohm R.A."/>
            <person name="Feau N."/>
            <person name="Henrissat B."/>
            <person name="Schoch C.L."/>
            <person name="Horwitz B.A."/>
            <person name="Barry K.W."/>
            <person name="Condon B.J."/>
            <person name="Copeland A.C."/>
            <person name="Dhillon B."/>
            <person name="Glaser F."/>
            <person name="Hesse C.N."/>
            <person name="Kosti I."/>
            <person name="LaButti K."/>
            <person name="Lindquist E.A."/>
            <person name="Lucas S."/>
            <person name="Salamov A.A."/>
            <person name="Bradshaw R.E."/>
            <person name="Ciuffetti L."/>
            <person name="Hamelin R.C."/>
            <person name="Kema G.H.J."/>
            <person name="Lawrence C."/>
            <person name="Scott J.A."/>
            <person name="Spatafora J.W."/>
            <person name="Turgeon B.G."/>
            <person name="de Wit P.J.G.M."/>
            <person name="Zhong S."/>
            <person name="Goodwin S.B."/>
            <person name="Grigoriev I.V."/>
        </authorList>
    </citation>
    <scope>NUCLEOTIDE SEQUENCE [LARGE SCALE GENOMIC DNA]</scope>
    <source>
        <strain evidence="2 3">SO2202</strain>
    </source>
</reference>
<sequence length="507" mass="55791">MASWAKEVLGRVFSTKGSKATSETTASSSRTKTKKTFIADEEPPSHRRGSLSLANAAALLKTGSWNRTRISTIDSHRRVQSQPVNSPPKIARLCHARSTTQGNDATSKLPEYVVSTTSLVDQDEEQDHESPAVTADDVQRATRQALEQTNDAPFPLHDPTIEWEPPTWDDLWRNSTRSMRTHSSSRLSTFLRTPKGAANQSEVRPKADRRNRSVSRKSSFEDLRNHGQSKPDGSSSVRAPSLPEAAPARHMSIKRSSLQKELPSLPLHEASDLPPRYLQENAARNARIVQSLQDEGVLDLRDSEDTDTAVVWAPAVTHETQIIQPVQVVQRAVSREVHNHHFVHGVLPVVDLQVLPARHFCPDGHGGYVEISEDQIPGGKPDNFDQLIAEAVSKSTPRPRGGGVVRQKATTSAAGEDDSRGKGSSSLEREQWWMHYPSVTSSTGLQKNAKQEASRPLDHTAEMTGEHTSQHTFTYRTPGGLPSWTAIATEPPLESNSATPKKSQTHP</sequence>
<keyword evidence="3" id="KW-1185">Reference proteome</keyword>
<name>N1QDT0_SPHMS</name>
<proteinExistence type="predicted"/>
<feature type="compositionally biased region" description="Polar residues" evidence="1">
    <location>
        <begin position="141"/>
        <end position="151"/>
    </location>
</feature>
<dbReference type="HOGENOM" id="CLU_537663_0_0_1"/>
<feature type="region of interest" description="Disordered" evidence="1">
    <location>
        <begin position="119"/>
        <end position="167"/>
    </location>
</feature>
<feature type="compositionally biased region" description="Low complexity" evidence="1">
    <location>
        <begin position="179"/>
        <end position="189"/>
    </location>
</feature>
<dbReference type="EMBL" id="KB456269">
    <property type="protein sequence ID" value="EMF09715.1"/>
    <property type="molecule type" value="Genomic_DNA"/>
</dbReference>
<dbReference type="RefSeq" id="XP_016757836.1">
    <property type="nucleotide sequence ID" value="XM_016901616.1"/>
</dbReference>
<feature type="region of interest" description="Disordered" evidence="1">
    <location>
        <begin position="179"/>
        <end position="257"/>
    </location>
</feature>
<gene>
    <name evidence="2" type="ORF">SEPMUDRAFT_120549</name>
</gene>
<dbReference type="OrthoDB" id="5325276at2759"/>
<evidence type="ECO:0000313" key="3">
    <source>
        <dbReference type="Proteomes" id="UP000016931"/>
    </source>
</evidence>
<dbReference type="PANTHER" id="PTHR38703">
    <property type="entry name" value="CHROMOSOME 8, WHOLE GENOME SHOTGUN SEQUENCE"/>
    <property type="match status" value="1"/>
</dbReference>
<organism evidence="2 3">
    <name type="scientific">Sphaerulina musiva (strain SO2202)</name>
    <name type="common">Poplar stem canker fungus</name>
    <name type="synonym">Septoria musiva</name>
    <dbReference type="NCBI Taxonomy" id="692275"/>
    <lineage>
        <taxon>Eukaryota</taxon>
        <taxon>Fungi</taxon>
        <taxon>Dikarya</taxon>
        <taxon>Ascomycota</taxon>
        <taxon>Pezizomycotina</taxon>
        <taxon>Dothideomycetes</taxon>
        <taxon>Dothideomycetidae</taxon>
        <taxon>Mycosphaerellales</taxon>
        <taxon>Mycosphaerellaceae</taxon>
        <taxon>Sphaerulina</taxon>
    </lineage>
</organism>
<feature type="compositionally biased region" description="Polar residues" evidence="1">
    <location>
        <begin position="438"/>
        <end position="448"/>
    </location>
</feature>
<dbReference type="GeneID" id="27898753"/>
<dbReference type="eggNOG" id="ENOG502TJSI">
    <property type="taxonomic scope" value="Eukaryota"/>
</dbReference>
<feature type="region of interest" description="Disordered" evidence="1">
    <location>
        <begin position="13"/>
        <end position="52"/>
    </location>
</feature>
<protein>
    <submittedName>
        <fullName evidence="2">Uncharacterized protein</fullName>
    </submittedName>
</protein>
<dbReference type="PANTHER" id="PTHR38703:SF1">
    <property type="entry name" value="ALLERGEN"/>
    <property type="match status" value="1"/>
</dbReference>
<feature type="compositionally biased region" description="Basic and acidic residues" evidence="1">
    <location>
        <begin position="417"/>
        <end position="432"/>
    </location>
</feature>
<feature type="compositionally biased region" description="Low complexity" evidence="1">
    <location>
        <begin position="14"/>
        <end position="30"/>
    </location>
</feature>
<accession>N1QDT0</accession>
<dbReference type="Proteomes" id="UP000016931">
    <property type="component" value="Unassembled WGS sequence"/>
</dbReference>